<sequence>MVTGPICAELCTWVPPHNSSENGPPISTTRTWSG</sequence>
<reference evidence="1 2" key="1">
    <citation type="journal article" date="2017" name="Int. J. Syst. Evol. Microbiol.">
        <title>Mycobacterium talmoniae sp. nov., a slowly growing mycobacterium isolated from human respiratory samples.</title>
        <authorList>
            <person name="Davidson R.M."/>
            <person name="DeGroote M.A."/>
            <person name="Marola J.L."/>
            <person name="Buss S."/>
            <person name="Jones V."/>
            <person name="McNeil M.R."/>
            <person name="Freifeld A.G."/>
            <person name="Elaine Epperson L."/>
            <person name="Hasan N.A."/>
            <person name="Jackson M."/>
            <person name="Iwen P.C."/>
            <person name="Salfinger M."/>
            <person name="Strong M."/>
        </authorList>
    </citation>
    <scope>NUCLEOTIDE SEQUENCE [LARGE SCALE GENOMIC DNA]</scope>
    <source>
        <strain evidence="1 2">ATCC BAA-2683</strain>
    </source>
</reference>
<dbReference type="Proteomes" id="UP000238296">
    <property type="component" value="Unassembled WGS sequence"/>
</dbReference>
<dbReference type="AlphaFoldDB" id="A0A2S8BL14"/>
<dbReference type="EMBL" id="PPEA01000348">
    <property type="protein sequence ID" value="PQM47360.1"/>
    <property type="molecule type" value="Genomic_DNA"/>
</dbReference>
<accession>A0A2S8BL14</accession>
<proteinExistence type="predicted"/>
<protein>
    <submittedName>
        <fullName evidence="1">Uncharacterized protein</fullName>
    </submittedName>
</protein>
<comment type="caution">
    <text evidence="1">The sequence shown here is derived from an EMBL/GenBank/DDBJ whole genome shotgun (WGS) entry which is preliminary data.</text>
</comment>
<evidence type="ECO:0000313" key="1">
    <source>
        <dbReference type="EMBL" id="PQM47360.1"/>
    </source>
</evidence>
<evidence type="ECO:0000313" key="2">
    <source>
        <dbReference type="Proteomes" id="UP000238296"/>
    </source>
</evidence>
<organism evidence="1 2">
    <name type="scientific">Mycobacterium talmoniae</name>
    <dbReference type="NCBI Taxonomy" id="1858794"/>
    <lineage>
        <taxon>Bacteria</taxon>
        <taxon>Bacillati</taxon>
        <taxon>Actinomycetota</taxon>
        <taxon>Actinomycetes</taxon>
        <taxon>Mycobacteriales</taxon>
        <taxon>Mycobacteriaceae</taxon>
        <taxon>Mycobacterium</taxon>
    </lineage>
</organism>
<name>A0A2S8BL14_9MYCO</name>
<gene>
    <name evidence="1" type="ORF">C1Y40_02437</name>
</gene>